<dbReference type="EMBL" id="KB916339">
    <property type="protein sequence ID" value="EOD47366.1"/>
    <property type="molecule type" value="Genomic_DNA"/>
</dbReference>
<protein>
    <submittedName>
        <fullName evidence="1">Putative hat domain-containing protein</fullName>
    </submittedName>
</protein>
<dbReference type="Proteomes" id="UP000013521">
    <property type="component" value="Unassembled WGS sequence"/>
</dbReference>
<sequence>MTKKLLDYQRVYCQQPLNVITDNATRWNSSDAMIKRALDDNVRKAIDALVLDEIREWDAYESYRTHNGTLEGVRLKKKPVIIDDYLLSED</sequence>
<evidence type="ECO:0000313" key="1">
    <source>
        <dbReference type="EMBL" id="EOD47366.1"/>
    </source>
</evidence>
<dbReference type="KEGG" id="npa:UCRNP2_5892"/>
<dbReference type="AlphaFoldDB" id="R1GGF9"/>
<accession>R1GGF9</accession>
<organism evidence="1 2">
    <name type="scientific">Botryosphaeria parva (strain UCR-NP2)</name>
    <name type="common">Grapevine canker fungus</name>
    <name type="synonym">Neofusicoccum parvum</name>
    <dbReference type="NCBI Taxonomy" id="1287680"/>
    <lineage>
        <taxon>Eukaryota</taxon>
        <taxon>Fungi</taxon>
        <taxon>Dikarya</taxon>
        <taxon>Ascomycota</taxon>
        <taxon>Pezizomycotina</taxon>
        <taxon>Dothideomycetes</taxon>
        <taxon>Dothideomycetes incertae sedis</taxon>
        <taxon>Botryosphaeriales</taxon>
        <taxon>Botryosphaeriaceae</taxon>
        <taxon>Neofusicoccum</taxon>
    </lineage>
</organism>
<proteinExistence type="predicted"/>
<name>R1GGF9_BOTPV</name>
<reference evidence="2" key="1">
    <citation type="journal article" date="2013" name="Genome Announc.">
        <title>Draft genome sequence of Neofusicoccum parvum isolate UCR-NP2, a fungal vascular pathogen associated with grapevine cankers.</title>
        <authorList>
            <person name="Blanco-Ulate B."/>
            <person name="Rolshausen P."/>
            <person name="Cantu D."/>
        </authorList>
    </citation>
    <scope>NUCLEOTIDE SEQUENCE [LARGE SCALE GENOMIC DNA]</scope>
    <source>
        <strain evidence="2">UCR-NP2</strain>
    </source>
</reference>
<evidence type="ECO:0000313" key="2">
    <source>
        <dbReference type="Proteomes" id="UP000013521"/>
    </source>
</evidence>
<dbReference type="OrthoDB" id="5141571at2759"/>
<gene>
    <name evidence="1" type="ORF">UCRNP2_5892</name>
</gene>
<dbReference type="HOGENOM" id="CLU_2440615_0_0_1"/>